<gene>
    <name evidence="7" type="ORF">CU103_20090</name>
</gene>
<dbReference type="Gene3D" id="3.40.190.10">
    <property type="entry name" value="Periplasmic binding protein-like II"/>
    <property type="match status" value="2"/>
</dbReference>
<dbReference type="Proteomes" id="UP000241764">
    <property type="component" value="Unassembled WGS sequence"/>
</dbReference>
<protein>
    <submittedName>
        <fullName evidence="7">LysR family transcriptional regulator</fullName>
    </submittedName>
</protein>
<proteinExistence type="inferred from homology"/>
<dbReference type="Pfam" id="PF00126">
    <property type="entry name" value="HTH_1"/>
    <property type="match status" value="1"/>
</dbReference>
<evidence type="ECO:0000313" key="7">
    <source>
        <dbReference type="EMBL" id="PSH62141.1"/>
    </source>
</evidence>
<comment type="caution">
    <text evidence="7">The sequence shown here is derived from an EMBL/GenBank/DDBJ whole genome shotgun (WGS) entry which is preliminary data.</text>
</comment>
<dbReference type="PANTHER" id="PTHR30118">
    <property type="entry name" value="HTH-TYPE TRANSCRIPTIONAL REGULATOR LEUO-RELATED"/>
    <property type="match status" value="1"/>
</dbReference>
<sequence length="315" mass="35325">MLKNDVDLLDLKMLLLFEALYETRSVTRSAVRLGWSQPTVSIWLSRLRDALQDPLFVRTASGMQPTSRADALISVCRAALVSLRQFSNAELTFDPASARRTFNICMADASHVTLLPSLLKRVQAVAPNVQISVGWIGKDVVEMLLAGDADLAIGLLPKLDSGFYQQTLYVENWICLVKQGHPRIDEKLTLDTYRSEEHVSVASGPSRMLLEEALTAADLDRRNTVELPGFLGVPAVLAVSNMIATLPRLIGETLANTANLRTFPCPVNVPSYEIRQYWHERYHHDPASQWLRSLCAGLFQRDFQIQHSQTQFYQS</sequence>
<organism evidence="7 8">
    <name type="scientific">Phyllobacterium sophorae</name>
    <dbReference type="NCBI Taxonomy" id="1520277"/>
    <lineage>
        <taxon>Bacteria</taxon>
        <taxon>Pseudomonadati</taxon>
        <taxon>Pseudomonadota</taxon>
        <taxon>Alphaproteobacteria</taxon>
        <taxon>Hyphomicrobiales</taxon>
        <taxon>Phyllobacteriaceae</taxon>
        <taxon>Phyllobacterium</taxon>
    </lineage>
</organism>
<keyword evidence="8" id="KW-1185">Reference proteome</keyword>
<evidence type="ECO:0000256" key="4">
    <source>
        <dbReference type="ARBA" id="ARBA00023125"/>
    </source>
</evidence>
<dbReference type="Pfam" id="PF03466">
    <property type="entry name" value="LysR_substrate"/>
    <property type="match status" value="1"/>
</dbReference>
<dbReference type="GO" id="GO:0003700">
    <property type="term" value="F:DNA-binding transcription factor activity"/>
    <property type="evidence" value="ECO:0007669"/>
    <property type="project" value="InterPro"/>
</dbReference>
<comment type="similarity">
    <text evidence="1">Belongs to the LysR transcriptional regulatory family.</text>
</comment>
<dbReference type="PROSITE" id="PS50931">
    <property type="entry name" value="HTH_LYSR"/>
    <property type="match status" value="1"/>
</dbReference>
<dbReference type="InterPro" id="IPR036388">
    <property type="entry name" value="WH-like_DNA-bd_sf"/>
</dbReference>
<dbReference type="SUPFAM" id="SSF46785">
    <property type="entry name" value="Winged helix' DNA-binding domain"/>
    <property type="match status" value="1"/>
</dbReference>
<name>A0A2P7B6Q1_9HYPH</name>
<keyword evidence="3" id="KW-0805">Transcription regulation</keyword>
<evidence type="ECO:0000256" key="3">
    <source>
        <dbReference type="ARBA" id="ARBA00023015"/>
    </source>
</evidence>
<dbReference type="CDD" id="cd08459">
    <property type="entry name" value="PBP2_DntR_NahR_LinR_like"/>
    <property type="match status" value="1"/>
</dbReference>
<evidence type="ECO:0000256" key="1">
    <source>
        <dbReference type="ARBA" id="ARBA00009437"/>
    </source>
</evidence>
<dbReference type="InterPro" id="IPR036390">
    <property type="entry name" value="WH_DNA-bd_sf"/>
</dbReference>
<dbReference type="Gene3D" id="1.10.10.10">
    <property type="entry name" value="Winged helix-like DNA-binding domain superfamily/Winged helix DNA-binding domain"/>
    <property type="match status" value="1"/>
</dbReference>
<keyword evidence="4" id="KW-0238">DNA-binding</keyword>
<evidence type="ECO:0000259" key="6">
    <source>
        <dbReference type="PROSITE" id="PS50931"/>
    </source>
</evidence>
<dbReference type="SUPFAM" id="SSF53850">
    <property type="entry name" value="Periplasmic binding protein-like II"/>
    <property type="match status" value="1"/>
</dbReference>
<dbReference type="InterPro" id="IPR000847">
    <property type="entry name" value="LysR_HTH_N"/>
</dbReference>
<dbReference type="AlphaFoldDB" id="A0A2P7B6Q1"/>
<keyword evidence="5" id="KW-0804">Transcription</keyword>
<reference evidence="8" key="1">
    <citation type="submission" date="2017-11" db="EMBL/GenBank/DDBJ databases">
        <authorList>
            <person name="Kuznetsova I."/>
            <person name="Sazanova A."/>
            <person name="Chirak E."/>
            <person name="Safronova V."/>
            <person name="Willems A."/>
        </authorList>
    </citation>
    <scope>NUCLEOTIDE SEQUENCE [LARGE SCALE GENOMIC DNA]</scope>
    <source>
        <strain evidence="8">CCBAU 03422</strain>
    </source>
</reference>
<evidence type="ECO:0000256" key="5">
    <source>
        <dbReference type="ARBA" id="ARBA00023163"/>
    </source>
</evidence>
<accession>A0A2P7B6Q1</accession>
<feature type="domain" description="HTH lysR-type" evidence="6">
    <location>
        <begin position="9"/>
        <end position="66"/>
    </location>
</feature>
<keyword evidence="2" id="KW-0536">Nodulation</keyword>
<dbReference type="InterPro" id="IPR005119">
    <property type="entry name" value="LysR_subst-bd"/>
</dbReference>
<dbReference type="OrthoDB" id="8455878at2"/>
<dbReference type="EMBL" id="PGGM01000010">
    <property type="protein sequence ID" value="PSH62141.1"/>
    <property type="molecule type" value="Genomic_DNA"/>
</dbReference>
<dbReference type="InterPro" id="IPR050389">
    <property type="entry name" value="LysR-type_TF"/>
</dbReference>
<dbReference type="GO" id="GO:0003677">
    <property type="term" value="F:DNA binding"/>
    <property type="evidence" value="ECO:0007669"/>
    <property type="project" value="UniProtKB-KW"/>
</dbReference>
<evidence type="ECO:0000256" key="2">
    <source>
        <dbReference type="ARBA" id="ARBA00022458"/>
    </source>
</evidence>
<evidence type="ECO:0000313" key="8">
    <source>
        <dbReference type="Proteomes" id="UP000241764"/>
    </source>
</evidence>
<dbReference type="PANTHER" id="PTHR30118:SF15">
    <property type="entry name" value="TRANSCRIPTIONAL REGULATORY PROTEIN"/>
    <property type="match status" value="1"/>
</dbReference>